<evidence type="ECO:0000256" key="2">
    <source>
        <dbReference type="ARBA" id="ARBA00008320"/>
    </source>
</evidence>
<evidence type="ECO:0000313" key="8">
    <source>
        <dbReference type="EMBL" id="KAK7103104.1"/>
    </source>
</evidence>
<keyword evidence="5 6" id="KW-0539">Nucleus</keyword>
<evidence type="ECO:0000313" key="9">
    <source>
        <dbReference type="Proteomes" id="UP001374579"/>
    </source>
</evidence>
<dbReference type="EMBL" id="JBAMIC010000008">
    <property type="protein sequence ID" value="KAK7103104.1"/>
    <property type="molecule type" value="Genomic_DNA"/>
</dbReference>
<protein>
    <recommendedName>
        <fullName evidence="3 6">tRNA (adenine(58)-N(1))-methyltransferase non-catalytic subunit TRM6</fullName>
    </recommendedName>
</protein>
<evidence type="ECO:0000256" key="7">
    <source>
        <dbReference type="SAM" id="MobiDB-lite"/>
    </source>
</evidence>
<sequence>MEDHNAISSGDHVVFKTDDKTKVFQVIANRTIFIEKSKLRGADLMGQKYGTQFELQHGKLVVVVPHNSSATASNTLAASGKDNRSLVASGDNQKLTQDDILKMKEEGISGQDIVGKLVEQSETFKTKTEFSQQKYIKKKKKKHMVVFRLLRPNSGLLLDTFNHSPGKICNLRADSLSQLLSYSNVMSGSRVAVVESCQGLVLGSVMEKMAGDGRVLHLYPGNDMNRHMVNSFNFLESQSKILLEFPLNKLASLENGTFLDADQPETDHTDPTTQQKQHNSSQPTQAAVAGGDDDSGGNNKDMEGDDGAEDKDKEEAGAMKDGSARKGNKRHADQSKNGRADQDAKRQERQERVKEAATILMEKSLDSLIIATRHDPVSLLQRLLPCVGPSRPVVVFCQHKEPLVECYSVVKESGRGVQMKLAESWYRHYQVLPSRTHALMSMSGTGGYLLSFTHITS</sequence>
<dbReference type="InterPro" id="IPR017423">
    <property type="entry name" value="TRM6"/>
</dbReference>
<dbReference type="GO" id="GO:0030488">
    <property type="term" value="P:tRNA methylation"/>
    <property type="evidence" value="ECO:0007669"/>
    <property type="project" value="InterPro"/>
</dbReference>
<keyword evidence="9" id="KW-1185">Reference proteome</keyword>
<dbReference type="PANTHER" id="PTHR12945">
    <property type="entry name" value="TRANSLATION INITIATION FACTOR EIF3-RELATED"/>
    <property type="match status" value="1"/>
</dbReference>
<evidence type="ECO:0000256" key="4">
    <source>
        <dbReference type="ARBA" id="ARBA00022694"/>
    </source>
</evidence>
<dbReference type="GO" id="GO:0031515">
    <property type="term" value="C:tRNA (m1A) methyltransferase complex"/>
    <property type="evidence" value="ECO:0007669"/>
    <property type="project" value="UniProtKB-UniRule"/>
</dbReference>
<evidence type="ECO:0000256" key="3">
    <source>
        <dbReference type="ARBA" id="ARBA00021704"/>
    </source>
</evidence>
<evidence type="ECO:0000256" key="1">
    <source>
        <dbReference type="ARBA" id="ARBA00004123"/>
    </source>
</evidence>
<feature type="compositionally biased region" description="Basic and acidic residues" evidence="7">
    <location>
        <begin position="310"/>
        <end position="353"/>
    </location>
</feature>
<accession>A0AAN9BE89</accession>
<comment type="function">
    <text evidence="6">Substrate-binding subunit of tRNA (adenine-N1-)-methyltransferase, which catalyzes the formation of N1-methyladenine at position 58 (m1A58) in initiator methionyl-tRNA.</text>
</comment>
<dbReference type="Pfam" id="PF04189">
    <property type="entry name" value="Gcd10p"/>
    <property type="match status" value="1"/>
</dbReference>
<comment type="similarity">
    <text evidence="2 6">Belongs to the TRM6/GCD10 family.</text>
</comment>
<dbReference type="PANTHER" id="PTHR12945:SF0">
    <property type="entry name" value="TRNA (ADENINE(58)-N(1))-METHYLTRANSFERASE NON-CATALYTIC SUBUNIT TRM6"/>
    <property type="match status" value="1"/>
</dbReference>
<name>A0AAN9BE89_9CAEN</name>
<comment type="caution">
    <text evidence="8">The sequence shown here is derived from an EMBL/GenBank/DDBJ whole genome shotgun (WGS) entry which is preliminary data.</text>
</comment>
<gene>
    <name evidence="8" type="ORF">V1264_018066</name>
</gene>
<organism evidence="8 9">
    <name type="scientific">Littorina saxatilis</name>
    <dbReference type="NCBI Taxonomy" id="31220"/>
    <lineage>
        <taxon>Eukaryota</taxon>
        <taxon>Metazoa</taxon>
        <taxon>Spiralia</taxon>
        <taxon>Lophotrochozoa</taxon>
        <taxon>Mollusca</taxon>
        <taxon>Gastropoda</taxon>
        <taxon>Caenogastropoda</taxon>
        <taxon>Littorinimorpha</taxon>
        <taxon>Littorinoidea</taxon>
        <taxon>Littorinidae</taxon>
        <taxon>Littorina</taxon>
    </lineage>
</organism>
<dbReference type="AlphaFoldDB" id="A0AAN9BE89"/>
<dbReference type="PIRSF" id="PIRSF038170">
    <property type="entry name" value="tRNA_m1A_mtfrase"/>
    <property type="match status" value="1"/>
</dbReference>
<evidence type="ECO:0000256" key="6">
    <source>
        <dbReference type="PIRNR" id="PIRNR038170"/>
    </source>
</evidence>
<feature type="compositionally biased region" description="Polar residues" evidence="7">
    <location>
        <begin position="271"/>
        <end position="285"/>
    </location>
</feature>
<feature type="region of interest" description="Disordered" evidence="7">
    <location>
        <begin position="259"/>
        <end position="353"/>
    </location>
</feature>
<keyword evidence="4 6" id="KW-0819">tRNA processing</keyword>
<evidence type="ECO:0000256" key="5">
    <source>
        <dbReference type="ARBA" id="ARBA00023242"/>
    </source>
</evidence>
<reference evidence="8 9" key="1">
    <citation type="submission" date="2024-02" db="EMBL/GenBank/DDBJ databases">
        <title>Chromosome-scale genome assembly of the rough periwinkle Littorina saxatilis.</title>
        <authorList>
            <person name="De Jode A."/>
            <person name="Faria R."/>
            <person name="Formenti G."/>
            <person name="Sims Y."/>
            <person name="Smith T.P."/>
            <person name="Tracey A."/>
            <person name="Wood J.M.D."/>
            <person name="Zagrodzka Z.B."/>
            <person name="Johannesson K."/>
            <person name="Butlin R.K."/>
            <person name="Leder E.H."/>
        </authorList>
    </citation>
    <scope>NUCLEOTIDE SEQUENCE [LARGE SCALE GENOMIC DNA]</scope>
    <source>
        <strain evidence="8">Snail1</strain>
        <tissue evidence="8">Muscle</tissue>
    </source>
</reference>
<comment type="subcellular location">
    <subcellularLocation>
        <location evidence="1 6">Nucleus</location>
    </subcellularLocation>
</comment>
<proteinExistence type="inferred from homology"/>
<dbReference type="Proteomes" id="UP001374579">
    <property type="component" value="Unassembled WGS sequence"/>
</dbReference>
<dbReference type="GO" id="GO:0005634">
    <property type="term" value="C:nucleus"/>
    <property type="evidence" value="ECO:0007669"/>
    <property type="project" value="UniProtKB-SubCell"/>
</dbReference>
<comment type="subunit">
    <text evidence="6">Heterotetramer.</text>
</comment>